<dbReference type="EMBL" id="AJVK01014964">
    <property type="status" value="NOT_ANNOTATED_CDS"/>
    <property type="molecule type" value="Genomic_DNA"/>
</dbReference>
<dbReference type="GO" id="GO:0050930">
    <property type="term" value="P:induction of positive chemotaxis"/>
    <property type="evidence" value="ECO:0007669"/>
    <property type="project" value="InterPro"/>
</dbReference>
<dbReference type="PROSITE" id="PS50106">
    <property type="entry name" value="PDZ"/>
    <property type="match status" value="1"/>
</dbReference>
<protein>
    <submittedName>
        <fullName evidence="1">Uncharacterized protein</fullName>
    </submittedName>
</protein>
<evidence type="ECO:0000313" key="1">
    <source>
        <dbReference type="EnsemblMetazoa" id="PPAI006471-PA"/>
    </source>
</evidence>
<keyword evidence="2" id="KW-1185">Reference proteome</keyword>
<dbReference type="InterPro" id="IPR036034">
    <property type="entry name" value="PDZ_sf"/>
</dbReference>
<dbReference type="Proteomes" id="UP000092462">
    <property type="component" value="Unassembled WGS sequence"/>
</dbReference>
<sequence length="133" mass="14308">MIYESEELNSELSEAEESKFCTLPRGGNGFTIRQAKFCKGNGAKGLGFSIVGGKDSPKGAIGIYVKTIYSHGQAAEKGTLKEGDEILSVNGKSLQGLSHQEAIDVFKSIKTGDVVMLLGRRQPKRSPESSQRT</sequence>
<dbReference type="InterPro" id="IPR055287">
    <property type="entry name" value="IL-16-like"/>
</dbReference>
<dbReference type="Pfam" id="PF00595">
    <property type="entry name" value="PDZ"/>
    <property type="match status" value="1"/>
</dbReference>
<reference evidence="1" key="1">
    <citation type="submission" date="2022-08" db="UniProtKB">
        <authorList>
            <consortium name="EnsemblMetazoa"/>
        </authorList>
    </citation>
    <scope>IDENTIFICATION</scope>
    <source>
        <strain evidence="1">Israel</strain>
    </source>
</reference>
<dbReference type="PANTHER" id="PTHR48484">
    <property type="entry name" value="PRO-INTERLEUKIN-16"/>
    <property type="match status" value="1"/>
</dbReference>
<proteinExistence type="predicted"/>
<dbReference type="VEuPathDB" id="VectorBase:PPAPM1_002405"/>
<dbReference type="SMART" id="SM00228">
    <property type="entry name" value="PDZ"/>
    <property type="match status" value="1"/>
</dbReference>
<dbReference type="GO" id="GO:0005125">
    <property type="term" value="F:cytokine activity"/>
    <property type="evidence" value="ECO:0007669"/>
    <property type="project" value="InterPro"/>
</dbReference>
<name>A0A1B0GP50_PHLPP</name>
<dbReference type="AlphaFoldDB" id="A0A1B0GP50"/>
<dbReference type="InterPro" id="IPR001478">
    <property type="entry name" value="PDZ"/>
</dbReference>
<dbReference type="PANTHER" id="PTHR48484:SF2">
    <property type="entry name" value="PRO-INTERLEUKIN-16"/>
    <property type="match status" value="1"/>
</dbReference>
<accession>A0A1B0GP50</accession>
<dbReference type="EnsemblMetazoa" id="PPAI006471-RA">
    <property type="protein sequence ID" value="PPAI006471-PA"/>
    <property type="gene ID" value="PPAI006471"/>
</dbReference>
<organism evidence="1 2">
    <name type="scientific">Phlebotomus papatasi</name>
    <name type="common">Sandfly</name>
    <dbReference type="NCBI Taxonomy" id="29031"/>
    <lineage>
        <taxon>Eukaryota</taxon>
        <taxon>Metazoa</taxon>
        <taxon>Ecdysozoa</taxon>
        <taxon>Arthropoda</taxon>
        <taxon>Hexapoda</taxon>
        <taxon>Insecta</taxon>
        <taxon>Pterygota</taxon>
        <taxon>Neoptera</taxon>
        <taxon>Endopterygota</taxon>
        <taxon>Diptera</taxon>
        <taxon>Nematocera</taxon>
        <taxon>Psychodoidea</taxon>
        <taxon>Psychodidae</taxon>
        <taxon>Phlebotomus</taxon>
        <taxon>Phlebotomus</taxon>
    </lineage>
</organism>
<dbReference type="SUPFAM" id="SSF50156">
    <property type="entry name" value="PDZ domain-like"/>
    <property type="match status" value="1"/>
</dbReference>
<dbReference type="Gene3D" id="2.30.42.10">
    <property type="match status" value="1"/>
</dbReference>
<evidence type="ECO:0000313" key="2">
    <source>
        <dbReference type="Proteomes" id="UP000092462"/>
    </source>
</evidence>
<dbReference type="VEuPathDB" id="VectorBase:PPAI006471"/>